<dbReference type="PANTHER" id="PTHR46401:SF2">
    <property type="entry name" value="GLYCOSYLTRANSFERASE WBBK-RELATED"/>
    <property type="match status" value="1"/>
</dbReference>
<dbReference type="SUPFAM" id="SSF53756">
    <property type="entry name" value="UDP-Glycosyltransferase/glycogen phosphorylase"/>
    <property type="match status" value="1"/>
</dbReference>
<proteinExistence type="predicted"/>
<sequence>YALYIGTMEPRKNIRGLLQAYQLLPMETRMRYPLILSGYRGWEDDVLWQLVERGTREGWIRYLGYVPDEDLPYLYAAARTFVYPSFYEGFGLPILEAMSCGVPVVCSNVTSLPEVVGDAGLVADPNDVDAISAHILQSLQDDSWREIATARGLAQAKQFSWENCTTQTINAYKLL</sequence>
<dbReference type="CDD" id="cd03809">
    <property type="entry name" value="GT4_MtfB-like"/>
    <property type="match status" value="1"/>
</dbReference>
<keyword evidence="3" id="KW-0328">Glycosyltransferase</keyword>
<dbReference type="GO" id="GO:0016757">
    <property type="term" value="F:glycosyltransferase activity"/>
    <property type="evidence" value="ECO:0007669"/>
    <property type="project" value="UniProtKB-KW"/>
</dbReference>
<dbReference type="FunFam" id="3.40.50.2000:FF:000119">
    <property type="entry name" value="Glycosyl transferase group 1"/>
    <property type="match status" value="1"/>
</dbReference>
<dbReference type="Proteomes" id="UP000234412">
    <property type="component" value="Unassembled WGS sequence"/>
</dbReference>
<keyword evidence="1 3" id="KW-0808">Transferase</keyword>
<dbReference type="PANTHER" id="PTHR46401">
    <property type="entry name" value="GLYCOSYLTRANSFERASE WBBK-RELATED"/>
    <property type="match status" value="1"/>
</dbReference>
<name>A0A2N4YYK5_KLEVA</name>
<evidence type="ECO:0000313" key="4">
    <source>
        <dbReference type="Proteomes" id="UP000234412"/>
    </source>
</evidence>
<dbReference type="AlphaFoldDB" id="A0A2N4YYK5"/>
<dbReference type="GO" id="GO:0009103">
    <property type="term" value="P:lipopolysaccharide biosynthetic process"/>
    <property type="evidence" value="ECO:0007669"/>
    <property type="project" value="TreeGrafter"/>
</dbReference>
<dbReference type="Gene3D" id="3.40.50.2000">
    <property type="entry name" value="Glycogen Phosphorylase B"/>
    <property type="match status" value="1"/>
</dbReference>
<protein>
    <submittedName>
        <fullName evidence="3">Mannosyltransferase</fullName>
    </submittedName>
</protein>
<reference evidence="3 4" key="1">
    <citation type="submission" date="2017-11" db="EMBL/GenBank/DDBJ databases">
        <authorList>
            <person name="Han C.G."/>
        </authorList>
    </citation>
    <scope>NUCLEOTIDE SEQUENCE [LARGE SCALE GENOMIC DNA]</scope>
    <source>
        <strain evidence="3 4">A8</strain>
    </source>
</reference>
<organism evidence="3 4">
    <name type="scientific">Klebsiella variicola</name>
    <dbReference type="NCBI Taxonomy" id="244366"/>
    <lineage>
        <taxon>Bacteria</taxon>
        <taxon>Pseudomonadati</taxon>
        <taxon>Pseudomonadota</taxon>
        <taxon>Gammaproteobacteria</taxon>
        <taxon>Enterobacterales</taxon>
        <taxon>Enterobacteriaceae</taxon>
        <taxon>Klebsiella/Raoultella group</taxon>
        <taxon>Klebsiella</taxon>
        <taxon>Klebsiella pneumoniae complex</taxon>
    </lineage>
</organism>
<dbReference type="InterPro" id="IPR001296">
    <property type="entry name" value="Glyco_trans_1"/>
</dbReference>
<evidence type="ECO:0000313" key="3">
    <source>
        <dbReference type="EMBL" id="PLM93111.1"/>
    </source>
</evidence>
<dbReference type="EMBL" id="PIDP01000731">
    <property type="protein sequence ID" value="PLM93111.1"/>
    <property type="molecule type" value="Genomic_DNA"/>
</dbReference>
<gene>
    <name evidence="3" type="ORF">CWN47_19275</name>
</gene>
<evidence type="ECO:0000256" key="1">
    <source>
        <dbReference type="ARBA" id="ARBA00022679"/>
    </source>
</evidence>
<comment type="caution">
    <text evidence="3">The sequence shown here is derived from an EMBL/GenBank/DDBJ whole genome shotgun (WGS) entry which is preliminary data.</text>
</comment>
<dbReference type="Pfam" id="PF00534">
    <property type="entry name" value="Glycos_transf_1"/>
    <property type="match status" value="1"/>
</dbReference>
<feature type="domain" description="Glycosyl transferase family 1" evidence="2">
    <location>
        <begin position="2"/>
        <end position="146"/>
    </location>
</feature>
<evidence type="ECO:0000259" key="2">
    <source>
        <dbReference type="Pfam" id="PF00534"/>
    </source>
</evidence>
<accession>A0A2N4YYK5</accession>
<reference evidence="3 4" key="2">
    <citation type="submission" date="2018-01" db="EMBL/GenBank/DDBJ databases">
        <title>Genomic study of Klebsiella pneumoniae.</title>
        <authorList>
            <person name="Yang Y."/>
            <person name="Bicalho R."/>
        </authorList>
    </citation>
    <scope>NUCLEOTIDE SEQUENCE [LARGE SCALE GENOMIC DNA]</scope>
    <source>
        <strain evidence="3 4">A8</strain>
    </source>
</reference>
<feature type="non-terminal residue" evidence="3">
    <location>
        <position position="1"/>
    </location>
</feature>